<name>A0AAW2DGG9_9ROSI</name>
<protein>
    <recommendedName>
        <fullName evidence="1">Reverse transcriptase domain-containing protein</fullName>
    </recommendedName>
</protein>
<organism evidence="2 3">
    <name type="scientific">Lithocarpus litseifolius</name>
    <dbReference type="NCBI Taxonomy" id="425828"/>
    <lineage>
        <taxon>Eukaryota</taxon>
        <taxon>Viridiplantae</taxon>
        <taxon>Streptophyta</taxon>
        <taxon>Embryophyta</taxon>
        <taxon>Tracheophyta</taxon>
        <taxon>Spermatophyta</taxon>
        <taxon>Magnoliopsida</taxon>
        <taxon>eudicotyledons</taxon>
        <taxon>Gunneridae</taxon>
        <taxon>Pentapetalae</taxon>
        <taxon>rosids</taxon>
        <taxon>fabids</taxon>
        <taxon>Fagales</taxon>
        <taxon>Fagaceae</taxon>
        <taxon>Lithocarpus</taxon>
    </lineage>
</organism>
<feature type="domain" description="Reverse transcriptase" evidence="1">
    <location>
        <begin position="229"/>
        <end position="511"/>
    </location>
</feature>
<dbReference type="PANTHER" id="PTHR33116:SF86">
    <property type="entry name" value="REVERSE TRANSCRIPTASE DOMAIN-CONTAINING PROTEIN"/>
    <property type="match status" value="1"/>
</dbReference>
<dbReference type="GO" id="GO:0003676">
    <property type="term" value="F:nucleic acid binding"/>
    <property type="evidence" value="ECO:0007669"/>
    <property type="project" value="InterPro"/>
</dbReference>
<comment type="caution">
    <text evidence="2">The sequence shown here is derived from an EMBL/GenBank/DDBJ whole genome shotgun (WGS) entry which is preliminary data.</text>
</comment>
<dbReference type="PROSITE" id="PS50878">
    <property type="entry name" value="RT_POL"/>
    <property type="match status" value="1"/>
</dbReference>
<dbReference type="InterPro" id="IPR002156">
    <property type="entry name" value="RNaseH_domain"/>
</dbReference>
<evidence type="ECO:0000313" key="2">
    <source>
        <dbReference type="EMBL" id="KAL0009750.1"/>
    </source>
</evidence>
<evidence type="ECO:0000259" key="1">
    <source>
        <dbReference type="PROSITE" id="PS50878"/>
    </source>
</evidence>
<dbReference type="SUPFAM" id="SSF53098">
    <property type="entry name" value="Ribonuclease H-like"/>
    <property type="match status" value="1"/>
</dbReference>
<dbReference type="InterPro" id="IPR000477">
    <property type="entry name" value="RT_dom"/>
</dbReference>
<dbReference type="Proteomes" id="UP001459277">
    <property type="component" value="Unassembled WGS sequence"/>
</dbReference>
<proteinExistence type="predicted"/>
<dbReference type="InterPro" id="IPR036397">
    <property type="entry name" value="RNaseH_sf"/>
</dbReference>
<dbReference type="Gene3D" id="3.30.420.10">
    <property type="entry name" value="Ribonuclease H-like superfamily/Ribonuclease H"/>
    <property type="match status" value="1"/>
</dbReference>
<dbReference type="AlphaFoldDB" id="A0AAW2DGG9"/>
<reference evidence="2 3" key="1">
    <citation type="submission" date="2024-01" db="EMBL/GenBank/DDBJ databases">
        <title>A telomere-to-telomere, gap-free genome of sweet tea (Lithocarpus litseifolius).</title>
        <authorList>
            <person name="Zhou J."/>
        </authorList>
    </citation>
    <scope>NUCLEOTIDE SEQUENCE [LARGE SCALE GENOMIC DNA]</scope>
    <source>
        <strain evidence="2">Zhou-2022a</strain>
        <tissue evidence="2">Leaf</tissue>
    </source>
</reference>
<dbReference type="CDD" id="cd01650">
    <property type="entry name" value="RT_nLTR_like"/>
    <property type="match status" value="1"/>
</dbReference>
<dbReference type="InterPro" id="IPR044730">
    <property type="entry name" value="RNase_H-like_dom_plant"/>
</dbReference>
<evidence type="ECO:0000313" key="3">
    <source>
        <dbReference type="Proteomes" id="UP001459277"/>
    </source>
</evidence>
<dbReference type="GO" id="GO:0004523">
    <property type="term" value="F:RNA-DNA hybrid ribonuclease activity"/>
    <property type="evidence" value="ECO:0007669"/>
    <property type="project" value="InterPro"/>
</dbReference>
<keyword evidence="3" id="KW-1185">Reference proteome</keyword>
<sequence>MATCTSDHNMLILKALPPKSRNKRRKRLFRFEAMWIKETECDGVVKQAWERGQNLGDQNQFERGWGKYGGMEEIHATKVMLNKMLMAEEEMWKQRSRIYWLRSGDKNTSFFHEKASKRHQRNTITRLLDSNGQWQDEEDVMGQIFVDYFHELFTSSCPMISEELLEAIHPKVTNRMNEVLLQEFRAVEVEKALKQMHPLKAPGPDGMPPLFFQHYWPIVNTVVIQTVVDFLNHGVAPPKFHETHIVLIPKTKNPSRVTDYRRISLCNVAYKLASKVVSNRMKVVLKDIVSENQSAFVSERLITDNVLVAHELMTHIKRKRKGKEGEMALKLDMSKAYDQVEWRCLQKIMEKLGFHDRWISIVMACVSSVTYAIRLNGQTWGRITPTQGLRQGDSLSPYLFLLCAEGLSALLHKASLRKDLKGVAASARRPRISHLFFADDSLIFCRASAKEGAEVQRILRIYESSSGQQLHRNKTALFFSSNTPTHTQEAIKSMFGAQVIKPHESYLGLPSLIGKSKKNTFAQLKQKLASKLAGWKEKMLSNAGKEVLIKAVAQAVPSYTTSCFKLPDGLCEELTGMVRQFWWGQVKNEKKVAWMSWDRMCLPKDKGGLGFRDLKSFKLALLAKQVWRLQTNSSSLFSRVYKAKYFPNGDFVNVVIGKNASFAWRSIMAAQPLVKRGLKWQVGDGCSIKVWQDQWLTTRSTHKVVTPENNGTRVKMVKDLMKEGGREWDIELVKSLFLPQDVDAILSTPLSNVVTKDRLVWAEDKKGRFTVRSAYKLARELVVEDHNASCSDPWKMQNEVRNGGKKRTGLQVVRSSLKLLEEFQTVNETPNRVSSEHVDTAAWKRPPPSFFKVNTDGAHFSKAKQSGIRVIVRDEEGNVIAALCKKLNFLIEAKALEVGVQFAEEIGLRNVVFEGDSLLIINSIHGVGEAAASVQNIIHGVLRKAQSFRMFDFLHTRRQGNVPAHLLAQHALNVANEIVWLEDCPSLVAHACANDVLSLQSVQ</sequence>
<gene>
    <name evidence="2" type="ORF">SO802_004858</name>
</gene>
<accession>A0AAW2DGG9</accession>
<dbReference type="SUPFAM" id="SSF56672">
    <property type="entry name" value="DNA/RNA polymerases"/>
    <property type="match status" value="1"/>
</dbReference>
<dbReference type="CDD" id="cd06222">
    <property type="entry name" value="RNase_H_like"/>
    <property type="match status" value="1"/>
</dbReference>
<dbReference type="EMBL" id="JAZDWU010000002">
    <property type="protein sequence ID" value="KAL0009750.1"/>
    <property type="molecule type" value="Genomic_DNA"/>
</dbReference>
<dbReference type="InterPro" id="IPR012337">
    <property type="entry name" value="RNaseH-like_sf"/>
</dbReference>
<dbReference type="Pfam" id="PF00078">
    <property type="entry name" value="RVT_1"/>
    <property type="match status" value="1"/>
</dbReference>
<dbReference type="InterPro" id="IPR043502">
    <property type="entry name" value="DNA/RNA_pol_sf"/>
</dbReference>
<dbReference type="Pfam" id="PF13456">
    <property type="entry name" value="RVT_3"/>
    <property type="match status" value="1"/>
</dbReference>
<dbReference type="PANTHER" id="PTHR33116">
    <property type="entry name" value="REVERSE TRANSCRIPTASE ZINC-BINDING DOMAIN-CONTAINING PROTEIN-RELATED-RELATED"/>
    <property type="match status" value="1"/>
</dbReference>